<evidence type="ECO:0000256" key="6">
    <source>
        <dbReference type="ARBA" id="ARBA00023136"/>
    </source>
</evidence>
<feature type="transmembrane region" description="Helical" evidence="9">
    <location>
        <begin position="429"/>
        <end position="457"/>
    </location>
</feature>
<dbReference type="GO" id="GO:0016758">
    <property type="term" value="F:hexosyltransferase activity"/>
    <property type="evidence" value="ECO:0007669"/>
    <property type="project" value="InterPro"/>
</dbReference>
<evidence type="ECO:0000313" key="11">
    <source>
        <dbReference type="Proteomes" id="UP000319375"/>
    </source>
</evidence>
<evidence type="ECO:0000256" key="2">
    <source>
        <dbReference type="ARBA" id="ARBA00022475"/>
    </source>
</evidence>
<feature type="compositionally biased region" description="Low complexity" evidence="8">
    <location>
        <begin position="532"/>
        <end position="544"/>
    </location>
</feature>
<evidence type="ECO:0000256" key="5">
    <source>
        <dbReference type="ARBA" id="ARBA00022989"/>
    </source>
</evidence>
<protein>
    <submittedName>
        <fullName evidence="10">DUF2029 domain-containing protein</fullName>
    </submittedName>
</protein>
<evidence type="ECO:0000256" key="7">
    <source>
        <dbReference type="ARBA" id="ARBA00024033"/>
    </source>
</evidence>
<feature type="transmembrane region" description="Helical" evidence="9">
    <location>
        <begin position="342"/>
        <end position="364"/>
    </location>
</feature>
<organism evidence="10 11">
    <name type="scientific">Tsukamurella conjunctivitidis</name>
    <dbReference type="NCBI Taxonomy" id="2592068"/>
    <lineage>
        <taxon>Bacteria</taxon>
        <taxon>Bacillati</taxon>
        <taxon>Actinomycetota</taxon>
        <taxon>Actinomycetes</taxon>
        <taxon>Mycobacteriales</taxon>
        <taxon>Tsukamurellaceae</taxon>
        <taxon>Tsukamurella</taxon>
    </lineage>
</organism>
<feature type="compositionally biased region" description="Polar residues" evidence="8">
    <location>
        <begin position="551"/>
        <end position="568"/>
    </location>
</feature>
<keyword evidence="4 9" id="KW-0812">Transmembrane</keyword>
<dbReference type="InterPro" id="IPR018584">
    <property type="entry name" value="GT87"/>
</dbReference>
<dbReference type="Proteomes" id="UP000319375">
    <property type="component" value="Unassembled WGS sequence"/>
</dbReference>
<dbReference type="PIRSF" id="PIRSF010361">
    <property type="entry name" value="UCP010361"/>
    <property type="match status" value="1"/>
</dbReference>
<evidence type="ECO:0000256" key="3">
    <source>
        <dbReference type="ARBA" id="ARBA00022679"/>
    </source>
</evidence>
<dbReference type="AlphaFoldDB" id="A0A5C5RZN7"/>
<comment type="subcellular location">
    <subcellularLocation>
        <location evidence="1">Cell membrane</location>
        <topology evidence="1">Multi-pass membrane protein</topology>
    </subcellularLocation>
</comment>
<accession>A0A5C5RZN7</accession>
<evidence type="ECO:0000256" key="9">
    <source>
        <dbReference type="SAM" id="Phobius"/>
    </source>
</evidence>
<keyword evidence="6 9" id="KW-0472">Membrane</keyword>
<feature type="transmembrane region" description="Helical" evidence="9">
    <location>
        <begin position="376"/>
        <end position="397"/>
    </location>
</feature>
<dbReference type="InterPro" id="IPR016570">
    <property type="entry name" value="UCP010361"/>
</dbReference>
<comment type="caution">
    <text evidence="10">The sequence shown here is derived from an EMBL/GenBank/DDBJ whole genome shotgun (WGS) entry which is preliminary data.</text>
</comment>
<feature type="transmembrane region" description="Helical" evidence="9">
    <location>
        <begin position="273"/>
        <end position="297"/>
    </location>
</feature>
<comment type="similarity">
    <text evidence="7">Belongs to the glycosyltransferase 87 family.</text>
</comment>
<dbReference type="OrthoDB" id="3348156at2"/>
<feature type="transmembrane region" description="Helical" evidence="9">
    <location>
        <begin position="309"/>
        <end position="330"/>
    </location>
</feature>
<keyword evidence="11" id="KW-1185">Reference proteome</keyword>
<dbReference type="Pfam" id="PF09594">
    <property type="entry name" value="GT87"/>
    <property type="match status" value="1"/>
</dbReference>
<keyword evidence="2" id="KW-1003">Cell membrane</keyword>
<feature type="transmembrane region" description="Helical" evidence="9">
    <location>
        <begin position="191"/>
        <end position="214"/>
    </location>
</feature>
<evidence type="ECO:0000313" key="10">
    <source>
        <dbReference type="EMBL" id="TWS27910.1"/>
    </source>
</evidence>
<evidence type="ECO:0000256" key="1">
    <source>
        <dbReference type="ARBA" id="ARBA00004651"/>
    </source>
</evidence>
<feature type="region of interest" description="Disordered" evidence="8">
    <location>
        <begin position="1"/>
        <end position="38"/>
    </location>
</feature>
<proteinExistence type="inferred from homology"/>
<feature type="transmembrane region" description="Helical" evidence="9">
    <location>
        <begin position="404"/>
        <end position="423"/>
    </location>
</feature>
<keyword evidence="5 9" id="KW-1133">Transmembrane helix</keyword>
<evidence type="ECO:0000256" key="8">
    <source>
        <dbReference type="SAM" id="MobiDB-lite"/>
    </source>
</evidence>
<feature type="compositionally biased region" description="Low complexity" evidence="8">
    <location>
        <begin position="1"/>
        <end position="10"/>
    </location>
</feature>
<dbReference type="GO" id="GO:0005886">
    <property type="term" value="C:plasma membrane"/>
    <property type="evidence" value="ECO:0007669"/>
    <property type="project" value="UniProtKB-SubCell"/>
</dbReference>
<name>A0A5C5RZN7_9ACTN</name>
<gene>
    <name evidence="10" type="ORF">FK530_15985</name>
</gene>
<feature type="region of interest" description="Disordered" evidence="8">
    <location>
        <begin position="518"/>
        <end position="568"/>
    </location>
</feature>
<feature type="transmembrane region" description="Helical" evidence="9">
    <location>
        <begin position="69"/>
        <end position="88"/>
    </location>
</feature>
<keyword evidence="3" id="KW-0808">Transferase</keyword>
<feature type="transmembrane region" description="Helical" evidence="9">
    <location>
        <begin position="234"/>
        <end position="266"/>
    </location>
</feature>
<sequence length="568" mass="61644">MTGPRAAAAEAEGDGDDDRLHVSPGRFDPATVIEPDRDVPSHTDAVARDFSTVLGGPVGAHALVGFQRFFTPVRLILLVAVLFLALGWTTKAGCLQQKSDGGQLVLDWSGNRPYAALCYSDTVPLYGAERLNEGLMPYVTQFFDTDPTGARQERYMEYPVLTGMYQYAAMKVAKVWTALHEKWGVPAAIEVVLFFTVAAVGLALFWLLAVWATTRLAGGAASSTRPAARRPWDAMLMAASPLVLVHAFTNFDAIAVAAMAVGMLLWSREKHAWAGVALGLGTAAKLYPAFLLIVLFFLCLRSGRLRPWFLASAVALATWIAVNLPILVAAPRGWWEFFHRNSIRAVDMDSIYAVISSFTGGWVFGGEGPRGGASSLANAITLVLFLAVIAGVGYLALKAPRRPRVAQLAFLLVAGFLLVNKVWSPQYSLWLVPLAVLAIPHTRILLAWMTIDALVWVPRMMYFLGMQNKGLPEQAFTATVLLRDLAVIGLCALVIRQIYRPDEDLVRSTFPGPYSPPLDDPAGGVLDGAPDSPSLPSALRSRSAQRGRYQMKTTSSAARPQTPIQTPH</sequence>
<evidence type="ECO:0000256" key="4">
    <source>
        <dbReference type="ARBA" id="ARBA00022692"/>
    </source>
</evidence>
<dbReference type="EMBL" id="VIGX01000009">
    <property type="protein sequence ID" value="TWS27910.1"/>
    <property type="molecule type" value="Genomic_DNA"/>
</dbReference>
<reference evidence="10 11" key="1">
    <citation type="submission" date="2019-06" db="EMBL/GenBank/DDBJ databases">
        <title>Tsukamurella conjunctivitidis sp. nov., Tsukamurella assacharolytica sp. nov. and Tsukamurella sputae sp. nov. isolated from patients with conjunctivitis, bacteraemia (lymphoma) and respiratory infection (sputum) in Hong Kong.</title>
        <authorList>
            <person name="Teng J.L.L."/>
            <person name="Lee H.H."/>
            <person name="Fong J.Y.H."/>
            <person name="Fok K.M.N."/>
            <person name="Lau S.K.P."/>
            <person name="Woo P.C.Y."/>
        </authorList>
    </citation>
    <scope>NUCLEOTIDE SEQUENCE [LARGE SCALE GENOMIC DNA]</scope>
    <source>
        <strain evidence="10 11">HKU72</strain>
    </source>
</reference>